<organism evidence="1 2">
    <name type="scientific">Auraticoccus cholistanensis</name>
    <dbReference type="NCBI Taxonomy" id="2656650"/>
    <lineage>
        <taxon>Bacteria</taxon>
        <taxon>Bacillati</taxon>
        <taxon>Actinomycetota</taxon>
        <taxon>Actinomycetes</taxon>
        <taxon>Propionibacteriales</taxon>
        <taxon>Propionibacteriaceae</taxon>
        <taxon>Auraticoccus</taxon>
    </lineage>
</organism>
<keyword evidence="2" id="KW-1185">Reference proteome</keyword>
<sequence length="365" mass="39789">MRHLLSLNNENDWSNVLASLMESDPVITRAVLGLTEGGPLVVRREVTSGPNRPDLVVGTADGTVLAVIEVKILSGLGKQQLERYEETITKEGWDGARTVLLTLGRLPLHLPADSPWLQLFWEKVLAAYAESADVWVSTFARAALNHLSTALPAVSADLRWCSLGAGEDFALALRARQAWVFGAVGEPAVGEKRLHPASGGRSWVTTLRIPTGREGYEVIVEVQEDLPVRLWPRAATDGERVAPKGPSVRICLLQGGVTTSAGFDWDWLLRLWQEHMSKVDKPWVTNPPNLKSAHDRAGRQGILDKGAPPFLGIGYGDRQTQLTGECLFGARYLLGDVTLRDVAEDLNETTAMAVQMAASGRAHRS</sequence>
<dbReference type="RefSeq" id="WP_156606970.1">
    <property type="nucleotide sequence ID" value="NZ_WPCU01000001.1"/>
</dbReference>
<dbReference type="AlphaFoldDB" id="A0A6A9UZY6"/>
<evidence type="ECO:0000313" key="2">
    <source>
        <dbReference type="Proteomes" id="UP000435304"/>
    </source>
</evidence>
<comment type="caution">
    <text evidence="1">The sequence shown here is derived from an EMBL/GenBank/DDBJ whole genome shotgun (WGS) entry which is preliminary data.</text>
</comment>
<dbReference type="EMBL" id="WPCU01000001">
    <property type="protein sequence ID" value="MVA74490.1"/>
    <property type="molecule type" value="Genomic_DNA"/>
</dbReference>
<evidence type="ECO:0008006" key="3">
    <source>
        <dbReference type="Google" id="ProtNLM"/>
    </source>
</evidence>
<name>A0A6A9UZY6_9ACTN</name>
<protein>
    <recommendedName>
        <fullName evidence="3">PD-(D/E)XK nuclease family protein</fullName>
    </recommendedName>
</protein>
<evidence type="ECO:0000313" key="1">
    <source>
        <dbReference type="EMBL" id="MVA74490.1"/>
    </source>
</evidence>
<proteinExistence type="predicted"/>
<dbReference type="Proteomes" id="UP000435304">
    <property type="component" value="Unassembled WGS sequence"/>
</dbReference>
<reference evidence="1 2" key="1">
    <citation type="submission" date="2019-12" db="EMBL/GenBank/DDBJ databases">
        <title>Auraticoccus cholistani sp. nov., an actinomycete isolated from soil of Cholistan desert.</title>
        <authorList>
            <person name="Cheema M.T."/>
        </authorList>
    </citation>
    <scope>NUCLEOTIDE SEQUENCE [LARGE SCALE GENOMIC DNA]</scope>
    <source>
        <strain evidence="1 2">F435</strain>
    </source>
</reference>
<accession>A0A6A9UZY6</accession>
<gene>
    <name evidence="1" type="ORF">GC722_00340</name>
</gene>